<dbReference type="Proteomes" id="UP001327957">
    <property type="component" value="Unassembled WGS sequence"/>
</dbReference>
<accession>A0AAV9TJE8</accession>
<dbReference type="InterPro" id="IPR002110">
    <property type="entry name" value="Ankyrin_rpt"/>
</dbReference>
<dbReference type="Gene3D" id="1.25.40.20">
    <property type="entry name" value="Ankyrin repeat-containing domain"/>
    <property type="match status" value="2"/>
</dbReference>
<comment type="caution">
    <text evidence="3">The sequence shown here is derived from an EMBL/GenBank/DDBJ whole genome shotgun (WGS) entry which is preliminary data.</text>
</comment>
<evidence type="ECO:0000313" key="4">
    <source>
        <dbReference type="Proteomes" id="UP001327957"/>
    </source>
</evidence>
<reference evidence="3 4" key="1">
    <citation type="submission" date="2023-04" db="EMBL/GenBank/DDBJ databases">
        <title>Colletotrichum tabacum stain YC1 causing leaf anthracnose on Nicotiana tabacum(L.) cv.</title>
        <authorList>
            <person name="Ji Z."/>
            <person name="Wang M."/>
            <person name="Zhang J."/>
            <person name="Wang N."/>
            <person name="Zhou Z."/>
        </authorList>
    </citation>
    <scope>NUCLEOTIDE SEQUENCE [LARGE SCALE GENOMIC DNA]</scope>
    <source>
        <strain evidence="3 4">YC1</strain>
    </source>
</reference>
<dbReference type="PANTHER" id="PTHR24198">
    <property type="entry name" value="ANKYRIN REPEAT AND PROTEIN KINASE DOMAIN-CONTAINING PROTEIN"/>
    <property type="match status" value="1"/>
</dbReference>
<dbReference type="SUPFAM" id="SSF48403">
    <property type="entry name" value="Ankyrin repeat"/>
    <property type="match status" value="1"/>
</dbReference>
<dbReference type="PANTHER" id="PTHR24198:SF165">
    <property type="entry name" value="ANKYRIN REPEAT-CONTAINING PROTEIN-RELATED"/>
    <property type="match status" value="1"/>
</dbReference>
<gene>
    <name evidence="3" type="ORF">QIS74_04557</name>
</gene>
<name>A0AAV9TJE8_9PEZI</name>
<keyword evidence="4" id="KW-1185">Reference proteome</keyword>
<keyword evidence="2" id="KW-0040">ANK repeat</keyword>
<evidence type="ECO:0000256" key="2">
    <source>
        <dbReference type="ARBA" id="ARBA00023043"/>
    </source>
</evidence>
<proteinExistence type="predicted"/>
<dbReference type="AlphaFoldDB" id="A0AAV9TJE8"/>
<protein>
    <recommendedName>
        <fullName evidence="5">Ankyrin repeat protein</fullName>
    </recommendedName>
</protein>
<evidence type="ECO:0008006" key="5">
    <source>
        <dbReference type="Google" id="ProtNLM"/>
    </source>
</evidence>
<dbReference type="SMART" id="SM00248">
    <property type="entry name" value="ANK"/>
    <property type="match status" value="4"/>
</dbReference>
<organism evidence="3 4">
    <name type="scientific">Colletotrichum tabaci</name>
    <dbReference type="NCBI Taxonomy" id="1209068"/>
    <lineage>
        <taxon>Eukaryota</taxon>
        <taxon>Fungi</taxon>
        <taxon>Dikarya</taxon>
        <taxon>Ascomycota</taxon>
        <taxon>Pezizomycotina</taxon>
        <taxon>Sordariomycetes</taxon>
        <taxon>Hypocreomycetidae</taxon>
        <taxon>Glomerellales</taxon>
        <taxon>Glomerellaceae</taxon>
        <taxon>Colletotrichum</taxon>
        <taxon>Colletotrichum destructivum species complex</taxon>
    </lineage>
</organism>
<keyword evidence="1" id="KW-0677">Repeat</keyword>
<dbReference type="EMBL" id="JASAOK010000020">
    <property type="protein sequence ID" value="KAK6221685.1"/>
    <property type="molecule type" value="Genomic_DNA"/>
</dbReference>
<dbReference type="InterPro" id="IPR036770">
    <property type="entry name" value="Ankyrin_rpt-contain_sf"/>
</dbReference>
<evidence type="ECO:0000313" key="3">
    <source>
        <dbReference type="EMBL" id="KAK6221685.1"/>
    </source>
</evidence>
<sequence length="201" mass="22524">MRLSLQAFTASPNIGHILLWLAAKAGHAPFIEALLDAGASPFEVEELDNPSSRTLVAASIRGDVRIVELLVEAGVDPNMFLIGGQDVQPDWYTYPELEARQYGYCQPSPCENSYQYKKITTPITLAVENNRTGLVEWLLETGQIDLSKRGYYRKLEDSLLEMAAGIGHLPTFKVLMQHCDMKNGTDNDQPHFRVSRKLVSW</sequence>
<evidence type="ECO:0000256" key="1">
    <source>
        <dbReference type="ARBA" id="ARBA00022737"/>
    </source>
</evidence>